<comment type="caution">
    <text evidence="1">The sequence shown here is derived from an EMBL/GenBank/DDBJ whole genome shotgun (WGS) entry which is preliminary data.</text>
</comment>
<protein>
    <submittedName>
        <fullName evidence="1">Uncharacterized protein</fullName>
    </submittedName>
</protein>
<name>A0A1F4V371_UNCKA</name>
<proteinExistence type="predicted"/>
<reference evidence="1 2" key="1">
    <citation type="journal article" date="2016" name="Nat. Commun.">
        <title>Thousands of microbial genomes shed light on interconnected biogeochemical processes in an aquifer system.</title>
        <authorList>
            <person name="Anantharaman K."/>
            <person name="Brown C.T."/>
            <person name="Hug L.A."/>
            <person name="Sharon I."/>
            <person name="Castelle C.J."/>
            <person name="Probst A.J."/>
            <person name="Thomas B.C."/>
            <person name="Singh A."/>
            <person name="Wilkins M.J."/>
            <person name="Karaoz U."/>
            <person name="Brodie E.L."/>
            <person name="Williams K.H."/>
            <person name="Hubbard S.S."/>
            <person name="Banfield J.F."/>
        </authorList>
    </citation>
    <scope>NUCLEOTIDE SEQUENCE [LARGE SCALE GENOMIC DNA]</scope>
</reference>
<accession>A0A1F4V371</accession>
<evidence type="ECO:0000313" key="2">
    <source>
        <dbReference type="Proteomes" id="UP000178771"/>
    </source>
</evidence>
<evidence type="ECO:0000313" key="1">
    <source>
        <dbReference type="EMBL" id="OGC51654.1"/>
    </source>
</evidence>
<dbReference type="AlphaFoldDB" id="A0A1F4V371"/>
<sequence>MKVTMDDSRLVDITQLKDFLKGSQGVAVSLESTPLKERYSFIEKTLKQFNYHNLRKKDKRVVVNYLRKITGYKHAQLFRLIKRVGYGQLTRVFYHRVHPVKIYTSSDIKRLEETDELHLRLSEDATKEVLRREYEVFNHQEYQKISAVSHAHITNLRHCPIYKSSWIC</sequence>
<dbReference type="Proteomes" id="UP000178771">
    <property type="component" value="Unassembled WGS sequence"/>
</dbReference>
<organism evidence="1 2">
    <name type="scientific">candidate division WWE3 bacterium RIFCSPLOWO2_01_FULL_39_13</name>
    <dbReference type="NCBI Taxonomy" id="1802624"/>
    <lineage>
        <taxon>Bacteria</taxon>
        <taxon>Katanobacteria</taxon>
    </lineage>
</organism>
<gene>
    <name evidence="1" type="ORF">A2982_02135</name>
</gene>
<dbReference type="EMBL" id="MEVH01000016">
    <property type="protein sequence ID" value="OGC51654.1"/>
    <property type="molecule type" value="Genomic_DNA"/>
</dbReference>
<dbReference type="STRING" id="1802624.A2982_02135"/>